<sequence>MARRYQIDELLWLRSSPLVVKPANLPPVEEWMGPIPDPTTQRKTTGPRDSNNPNETTPRRPSIFETRHVSRNSNSEDIILGPPKTAFASASRIPGKGSIDATERPSRQPDSDDIKNDRLNFRGKFFKDREAADSNFDRRDGKSDPFTPRRGDRDDWNAGRPRRTFGQDEQDRKPRRNGDFDRWESRDFNRERDQQTPNHERGGKDKDSRFFPRRDGQPGRARHEGSWFRDDGNQDGPDAEEEKTPIRSRDWRRDRHGADRDWTRGAKFEQDPEWLDSNEKEEPRRVHTQEDFERWKERMKAGSSQAPVEETKEPPMESTPAPAQKPEPRPTDGEIFSSSGTPFQSDTAMERFFGLLGDSKSPQEIATSSPLEAPLVSQATPKKENIPGKPFKSSRFAGLFSPPPGSPAKETDSQLGNKSPTVQPSTTDADQEGFQRILQMLGGSKSRNATPHNDAAQANRPPSLPQAESVQSAISSPSREQIKRPEPMLMQESSMRSAGPAMDTQAREREHLLRLMQQVRVTPVTNPAQGNHGQPQSAGAAPGMMNMPDMLPPPPGLASAPKAPNFIDDPAIANMQRAEPDQLRRRPVNGPPMGYFEDMPFPQGSQVPITPGGSRAPQGQGIPGMGVQRPPGFDHLPPPGWAGHQLPPQQGGGPGPLAPPPGIPTPTRGVNPNFMSNMMPMHGNVPPLGERQPFPRGAGGNGSAGFPPPPGMMPPPGYMNGPPPSGFPPMPPNAEALMGLGHGGQGPFDGNPGPQGPPHSSRHLLDMFGQVGAGDARGGMHDNVRTVTTPNPKVRKHGELEPTSDIDENITQEPLYYARQCKRLKVANQAKSDLEDDHDRTYLDIAIKRITTHHDREVLSDADDTDLETHSSTNTSTAAINEETMDLDTDTDVKVHANSSSYSLTTSPSHSYIARPSHIFHIYEDPDDSHLENHPGIMSSITTYSANEDKENILDDDYEQQEQTQRMGFNSQMWTRHSTNRFSHVVSSGYQGVDGGADTDEADTDVEEFLTEGGDGSMEVEMEDVRVSFHSLGAGEASLLPLAFPLPLRIPSPALVQGNRIAGRRRCLEPRPVVHFE</sequence>
<feature type="compositionally biased region" description="Polar residues" evidence="1">
    <location>
        <begin position="413"/>
        <end position="428"/>
    </location>
</feature>
<evidence type="ECO:0000313" key="3">
    <source>
        <dbReference type="Proteomes" id="UP000326950"/>
    </source>
</evidence>
<dbReference type="Pfam" id="PF20566">
    <property type="entry name" value="Eap1"/>
    <property type="match status" value="1"/>
</dbReference>
<dbReference type="InterPro" id="IPR046784">
    <property type="entry name" value="Eap1"/>
</dbReference>
<name>A0A5N6VCB7_ASPTM</name>
<feature type="compositionally biased region" description="Polar residues" evidence="1">
    <location>
        <begin position="523"/>
        <end position="537"/>
    </location>
</feature>
<feature type="region of interest" description="Disordered" evidence="1">
    <location>
        <begin position="24"/>
        <end position="505"/>
    </location>
</feature>
<feature type="region of interest" description="Disordered" evidence="1">
    <location>
        <begin position="523"/>
        <end position="547"/>
    </location>
</feature>
<feature type="compositionally biased region" description="Polar residues" evidence="1">
    <location>
        <begin position="360"/>
        <end position="370"/>
    </location>
</feature>
<dbReference type="EMBL" id="ML738586">
    <property type="protein sequence ID" value="KAE8168290.1"/>
    <property type="molecule type" value="Genomic_DNA"/>
</dbReference>
<feature type="region of interest" description="Disordered" evidence="1">
    <location>
        <begin position="775"/>
        <end position="799"/>
    </location>
</feature>
<organism evidence="2 3">
    <name type="scientific">Aspergillus tamarii</name>
    <dbReference type="NCBI Taxonomy" id="41984"/>
    <lineage>
        <taxon>Eukaryota</taxon>
        <taxon>Fungi</taxon>
        <taxon>Dikarya</taxon>
        <taxon>Ascomycota</taxon>
        <taxon>Pezizomycotina</taxon>
        <taxon>Eurotiomycetes</taxon>
        <taxon>Eurotiomycetidae</taxon>
        <taxon>Eurotiales</taxon>
        <taxon>Aspergillaceae</taxon>
        <taxon>Aspergillus</taxon>
        <taxon>Aspergillus subgen. Circumdati</taxon>
    </lineage>
</organism>
<proteinExistence type="predicted"/>
<feature type="region of interest" description="Disordered" evidence="1">
    <location>
        <begin position="632"/>
        <end position="669"/>
    </location>
</feature>
<feature type="compositionally biased region" description="Basic and acidic residues" evidence="1">
    <location>
        <begin position="101"/>
        <end position="157"/>
    </location>
</feature>
<accession>A0A5N6VCB7</accession>
<feature type="compositionally biased region" description="Basic and acidic residues" evidence="1">
    <location>
        <begin position="165"/>
        <end position="232"/>
    </location>
</feature>
<dbReference type="AlphaFoldDB" id="A0A5N6VCB7"/>
<feature type="compositionally biased region" description="Basic and acidic residues" evidence="1">
    <location>
        <begin position="277"/>
        <end position="300"/>
    </location>
</feature>
<gene>
    <name evidence="2" type="ORF">BDV40DRAFT_284256</name>
</gene>
<evidence type="ECO:0000256" key="1">
    <source>
        <dbReference type="SAM" id="MobiDB-lite"/>
    </source>
</evidence>
<protein>
    <submittedName>
        <fullName evidence="2">Uncharacterized protein</fullName>
    </submittedName>
</protein>
<reference evidence="2 3" key="1">
    <citation type="submission" date="2019-04" db="EMBL/GenBank/DDBJ databases">
        <title>Friends and foes A comparative genomics study of 23 Aspergillus species from section Flavi.</title>
        <authorList>
            <consortium name="DOE Joint Genome Institute"/>
            <person name="Kjaerbolling I."/>
            <person name="Vesth T."/>
            <person name="Frisvad J.C."/>
            <person name="Nybo J.L."/>
            <person name="Theobald S."/>
            <person name="Kildgaard S."/>
            <person name="Isbrandt T."/>
            <person name="Kuo A."/>
            <person name="Sato A."/>
            <person name="Lyhne E.K."/>
            <person name="Kogle M.E."/>
            <person name="Wiebenga A."/>
            <person name="Kun R.S."/>
            <person name="Lubbers R.J."/>
            <person name="Makela M.R."/>
            <person name="Barry K."/>
            <person name="Chovatia M."/>
            <person name="Clum A."/>
            <person name="Daum C."/>
            <person name="Haridas S."/>
            <person name="He G."/>
            <person name="LaButti K."/>
            <person name="Lipzen A."/>
            <person name="Mondo S."/>
            <person name="Riley R."/>
            <person name="Salamov A."/>
            <person name="Simmons B.A."/>
            <person name="Magnuson J.K."/>
            <person name="Henrissat B."/>
            <person name="Mortensen U.H."/>
            <person name="Larsen T.O."/>
            <person name="Devries R.P."/>
            <person name="Grigoriev I.V."/>
            <person name="Machida M."/>
            <person name="Baker S.E."/>
            <person name="Andersen M.R."/>
        </authorList>
    </citation>
    <scope>NUCLEOTIDE SEQUENCE [LARGE SCALE GENOMIC DNA]</scope>
    <source>
        <strain evidence="2 3">CBS 117626</strain>
    </source>
</reference>
<dbReference type="Proteomes" id="UP000326950">
    <property type="component" value="Unassembled WGS sequence"/>
</dbReference>
<feature type="compositionally biased region" description="Basic and acidic residues" evidence="1">
    <location>
        <begin position="242"/>
        <end position="270"/>
    </location>
</feature>
<dbReference type="OrthoDB" id="2504266at2759"/>
<feature type="region of interest" description="Disordered" evidence="1">
    <location>
        <begin position="688"/>
        <end position="714"/>
    </location>
</feature>
<feature type="compositionally biased region" description="Polar residues" evidence="1">
    <location>
        <begin position="336"/>
        <end position="347"/>
    </location>
</feature>
<feature type="compositionally biased region" description="Polar residues" evidence="1">
    <location>
        <begin position="466"/>
        <end position="479"/>
    </location>
</feature>
<evidence type="ECO:0000313" key="2">
    <source>
        <dbReference type="EMBL" id="KAE8168290.1"/>
    </source>
</evidence>
<feature type="compositionally biased region" description="Polar residues" evidence="1">
    <location>
        <begin position="38"/>
        <end position="56"/>
    </location>
</feature>
<keyword evidence="3" id="KW-1185">Reference proteome</keyword>